<dbReference type="GO" id="GO:0015643">
    <property type="term" value="F:toxic substance binding"/>
    <property type="evidence" value="ECO:0007669"/>
    <property type="project" value="InterPro"/>
</dbReference>
<dbReference type="InterPro" id="IPR013321">
    <property type="entry name" value="Arc_rbn_hlx_hlx"/>
</dbReference>
<name>A0A2T5DG49_ENTMU</name>
<sequence>METTKKKPIHISIDEELKKDAEQLFDELGMNMTTAITVFLKQSVNKQAIPFKIEKGNPATLQALKDAKDGNIHGGFSSVDELLEDLDA</sequence>
<gene>
    <name evidence="3" type="ORF">C6N14_01580</name>
</gene>
<keyword evidence="2" id="KW-1277">Toxin-antitoxin system</keyword>
<accession>A0A2T5DG49</accession>
<reference evidence="3 4" key="1">
    <citation type="submission" date="2018-03" db="EMBL/GenBank/DDBJ databases">
        <title>Draft genome sequences of four Enterococcus mundtii strains isolated from beef slaughterhouses in Kenya.</title>
        <authorList>
            <person name="Wambui J."/>
            <person name="Stevens M."/>
            <person name="Njage P."/>
            <person name="Stephan R."/>
            <person name="Tasara T."/>
        </authorList>
    </citation>
    <scope>NUCLEOTIDE SEQUENCE [LARGE SCALE GENOMIC DNA]</scope>
    <source>
        <strain evidence="3 4">H18-EM</strain>
    </source>
</reference>
<comment type="similarity">
    <text evidence="1">Belongs to the RelB/DinJ antitoxin family.</text>
</comment>
<dbReference type="PANTHER" id="PTHR38781:SF1">
    <property type="entry name" value="ANTITOXIN DINJ-RELATED"/>
    <property type="match status" value="1"/>
</dbReference>
<dbReference type="Proteomes" id="UP000244022">
    <property type="component" value="Unassembled WGS sequence"/>
</dbReference>
<dbReference type="RefSeq" id="WP_019722403.1">
    <property type="nucleotide sequence ID" value="NZ_JADNBP010000007.1"/>
</dbReference>
<organism evidence="3 4">
    <name type="scientific">Enterococcus mundtii</name>
    <dbReference type="NCBI Taxonomy" id="53346"/>
    <lineage>
        <taxon>Bacteria</taxon>
        <taxon>Bacillati</taxon>
        <taxon>Bacillota</taxon>
        <taxon>Bacilli</taxon>
        <taxon>Lactobacillales</taxon>
        <taxon>Enterococcaceae</taxon>
        <taxon>Enterococcus</taxon>
    </lineage>
</organism>
<dbReference type="InterPro" id="IPR026262">
    <property type="entry name" value="DinJ"/>
</dbReference>
<evidence type="ECO:0000313" key="3">
    <source>
        <dbReference type="EMBL" id="PTO37213.1"/>
    </source>
</evidence>
<dbReference type="GO" id="GO:0044010">
    <property type="term" value="P:single-species biofilm formation"/>
    <property type="evidence" value="ECO:0007669"/>
    <property type="project" value="InterPro"/>
</dbReference>
<evidence type="ECO:0000256" key="2">
    <source>
        <dbReference type="ARBA" id="ARBA00022649"/>
    </source>
</evidence>
<dbReference type="NCBIfam" id="TIGR02384">
    <property type="entry name" value="RelB_DinJ"/>
    <property type="match status" value="1"/>
</dbReference>
<dbReference type="Pfam" id="PF04221">
    <property type="entry name" value="RelB"/>
    <property type="match status" value="1"/>
</dbReference>
<dbReference type="AlphaFoldDB" id="A0A2T5DG49"/>
<dbReference type="Gene3D" id="1.10.1220.10">
    <property type="entry name" value="Met repressor-like"/>
    <property type="match status" value="1"/>
</dbReference>
<comment type="caution">
    <text evidence="3">The sequence shown here is derived from an EMBL/GenBank/DDBJ whole genome shotgun (WGS) entry which is preliminary data.</text>
</comment>
<dbReference type="PANTHER" id="PTHR38781">
    <property type="entry name" value="ANTITOXIN DINJ-RELATED"/>
    <property type="match status" value="1"/>
</dbReference>
<dbReference type="PIRSF" id="PIRSF003108">
    <property type="entry name" value="DinJ"/>
    <property type="match status" value="1"/>
</dbReference>
<dbReference type="InterPro" id="IPR007337">
    <property type="entry name" value="RelB/DinJ"/>
</dbReference>
<evidence type="ECO:0000256" key="1">
    <source>
        <dbReference type="ARBA" id="ARBA00010562"/>
    </source>
</evidence>
<proteinExistence type="inferred from homology"/>
<dbReference type="GO" id="GO:0006351">
    <property type="term" value="P:DNA-templated transcription"/>
    <property type="evidence" value="ECO:0007669"/>
    <property type="project" value="TreeGrafter"/>
</dbReference>
<dbReference type="EMBL" id="PYGR01000003">
    <property type="protein sequence ID" value="PTO37213.1"/>
    <property type="molecule type" value="Genomic_DNA"/>
</dbReference>
<dbReference type="GO" id="GO:0000987">
    <property type="term" value="F:cis-regulatory region sequence-specific DNA binding"/>
    <property type="evidence" value="ECO:0007669"/>
    <property type="project" value="InterPro"/>
</dbReference>
<protein>
    <submittedName>
        <fullName evidence="3">Type II toxin-antitoxin system RelB/DinJ family antitoxin</fullName>
    </submittedName>
</protein>
<dbReference type="GO" id="GO:0006355">
    <property type="term" value="P:regulation of DNA-templated transcription"/>
    <property type="evidence" value="ECO:0007669"/>
    <property type="project" value="InterPro"/>
</dbReference>
<evidence type="ECO:0000313" key="4">
    <source>
        <dbReference type="Proteomes" id="UP000244022"/>
    </source>
</evidence>